<keyword evidence="5" id="KW-1185">Reference proteome</keyword>
<sequence length="353" mass="38061">MKLTITYSILLFTFCFSFSQSYSGAESVEYDPINDRWLVSNGSRIISDDGQGNLSYFGTGGASFGLEVMGNTVFGVQGSNIVGYDLTTEQQVTIATISGASFLNGMTSDGVHTIYVTDFGQDEIYSIDFSDFASPVTTQIVANTQNTPNGILYDGDNNRLIYTSWNSNAQIKQVDLSNNQVSTIITTSLSNIDGIDDDAAGNYYVSSWTPDRITKYDSNFENPETVSTPSLSNPADIGINKATGIMGIPMGSSVVFVDLGVLSVEEFNTNAFNFTVSPNPIDATSTISVFNLNSESITIQLLDVSGRVVQTISNRIGLDNSSVSLKNINQASGIYFIRASNELGVITKKVIIK</sequence>
<dbReference type="InterPro" id="IPR011042">
    <property type="entry name" value="6-blade_b-propeller_TolB-like"/>
</dbReference>
<reference evidence="4 5" key="1">
    <citation type="submission" date="2023-01" db="EMBL/GenBank/DDBJ databases">
        <title>Psychroserpens ponticola sp. nov., isolated from seawater.</title>
        <authorList>
            <person name="Kristyanto S."/>
            <person name="Jung J."/>
            <person name="Kim J.M."/>
            <person name="Jeon C.O."/>
        </authorList>
    </citation>
    <scope>NUCLEOTIDE SEQUENCE [LARGE SCALE GENOMIC DNA]</scope>
    <source>
        <strain evidence="4 5">MSW6</strain>
    </source>
</reference>
<feature type="domain" description="Secretion system C-terminal sorting" evidence="3">
    <location>
        <begin position="277"/>
        <end position="352"/>
    </location>
</feature>
<dbReference type="EMBL" id="CP116221">
    <property type="protein sequence ID" value="WCO01559.1"/>
    <property type="molecule type" value="Genomic_DNA"/>
</dbReference>
<accession>A0ABY7RWN1</accession>
<proteinExistence type="predicted"/>
<protein>
    <submittedName>
        <fullName evidence="4">T9SS type A sorting domain-containing protein</fullName>
    </submittedName>
</protein>
<organism evidence="4 5">
    <name type="scientific">Psychroserpens ponticola</name>
    <dbReference type="NCBI Taxonomy" id="2932268"/>
    <lineage>
        <taxon>Bacteria</taxon>
        <taxon>Pseudomonadati</taxon>
        <taxon>Bacteroidota</taxon>
        <taxon>Flavobacteriia</taxon>
        <taxon>Flavobacteriales</taxon>
        <taxon>Flavobacteriaceae</taxon>
        <taxon>Psychroserpens</taxon>
    </lineage>
</organism>
<dbReference type="InterPro" id="IPR026444">
    <property type="entry name" value="Secre_tail"/>
</dbReference>
<evidence type="ECO:0000256" key="1">
    <source>
        <dbReference type="ARBA" id="ARBA00022729"/>
    </source>
</evidence>
<evidence type="ECO:0000313" key="4">
    <source>
        <dbReference type="EMBL" id="WCO01559.1"/>
    </source>
</evidence>
<keyword evidence="1 2" id="KW-0732">Signal</keyword>
<evidence type="ECO:0000256" key="2">
    <source>
        <dbReference type="SAM" id="SignalP"/>
    </source>
</evidence>
<gene>
    <name evidence="4" type="ORF">MUN68_016020</name>
</gene>
<dbReference type="Pfam" id="PF18962">
    <property type="entry name" value="Por_Secre_tail"/>
    <property type="match status" value="1"/>
</dbReference>
<feature type="chain" id="PRO_5045779906" evidence="2">
    <location>
        <begin position="26"/>
        <end position="353"/>
    </location>
</feature>
<dbReference type="SUPFAM" id="SSF101898">
    <property type="entry name" value="NHL repeat"/>
    <property type="match status" value="1"/>
</dbReference>
<name>A0ABY7RWN1_9FLAO</name>
<feature type="signal peptide" evidence="2">
    <location>
        <begin position="1"/>
        <end position="25"/>
    </location>
</feature>
<dbReference type="RefSeq" id="WP_249993056.1">
    <property type="nucleotide sequence ID" value="NZ_CP116221.1"/>
</dbReference>
<dbReference type="NCBIfam" id="TIGR04183">
    <property type="entry name" value="Por_Secre_tail"/>
    <property type="match status" value="1"/>
</dbReference>
<evidence type="ECO:0000259" key="3">
    <source>
        <dbReference type="Pfam" id="PF18962"/>
    </source>
</evidence>
<evidence type="ECO:0000313" key="5">
    <source>
        <dbReference type="Proteomes" id="UP001202717"/>
    </source>
</evidence>
<dbReference type="Proteomes" id="UP001202717">
    <property type="component" value="Chromosome"/>
</dbReference>
<dbReference type="Gene3D" id="2.120.10.30">
    <property type="entry name" value="TolB, C-terminal domain"/>
    <property type="match status" value="1"/>
</dbReference>